<protein>
    <submittedName>
        <fullName evidence="2">Superoxide dismutase [Cu-Zn]</fullName>
        <ecNumber evidence="2">1.15.1.1</ecNumber>
    </submittedName>
</protein>
<feature type="compositionally biased region" description="Low complexity" evidence="1">
    <location>
        <begin position="44"/>
        <end position="53"/>
    </location>
</feature>
<feature type="non-terminal residue" evidence="2">
    <location>
        <position position="1"/>
    </location>
</feature>
<dbReference type="EC" id="1.15.1.1" evidence="2"/>
<proteinExistence type="predicted"/>
<organism evidence="2">
    <name type="scientific">uncultured Sphingomonadaceae bacterium</name>
    <dbReference type="NCBI Taxonomy" id="169976"/>
    <lineage>
        <taxon>Bacteria</taxon>
        <taxon>Pseudomonadati</taxon>
        <taxon>Pseudomonadota</taxon>
        <taxon>Alphaproteobacteria</taxon>
        <taxon>Sphingomonadales</taxon>
        <taxon>Sphingomonadaceae</taxon>
        <taxon>environmental samples</taxon>
    </lineage>
</organism>
<evidence type="ECO:0000313" key="2">
    <source>
        <dbReference type="EMBL" id="CAA9508287.1"/>
    </source>
</evidence>
<name>A0A6J4SXI6_9SPHN</name>
<reference evidence="2" key="1">
    <citation type="submission" date="2020-02" db="EMBL/GenBank/DDBJ databases">
        <authorList>
            <person name="Meier V. D."/>
        </authorList>
    </citation>
    <scope>NUCLEOTIDE SEQUENCE</scope>
    <source>
        <strain evidence="2">AVDCRST_MAG39</strain>
    </source>
</reference>
<feature type="compositionally biased region" description="Basic residues" evidence="1">
    <location>
        <begin position="179"/>
        <end position="192"/>
    </location>
</feature>
<dbReference type="GO" id="GO:0004784">
    <property type="term" value="F:superoxide dismutase activity"/>
    <property type="evidence" value="ECO:0007669"/>
    <property type="project" value="UniProtKB-EC"/>
</dbReference>
<keyword evidence="2" id="KW-0560">Oxidoreductase</keyword>
<sequence length="215" mass="23215">GEIGGRPLGRPLFSCPTRTRARQPRRGRALDLKQDAEDDHALDDAGPARAAGARRLRDEPGSRDGSGRRGADRDSDACRRAGFSAGRGEPDRHSGRPAALGGARARHGTRDIRHPRSRGRALRPARLRQRGTALEPSRSAARDGEPGRPPRGRPAQLGDRGERDRNARRAAPRGARPPGRGRRGGNHPRRGRRLPDGPVGQQRGAARLRGVPAKL</sequence>
<feature type="compositionally biased region" description="Basic and acidic residues" evidence="1">
    <location>
        <begin position="55"/>
        <end position="79"/>
    </location>
</feature>
<dbReference type="EMBL" id="CADCVW010000073">
    <property type="protein sequence ID" value="CAA9508287.1"/>
    <property type="molecule type" value="Genomic_DNA"/>
</dbReference>
<feature type="non-terminal residue" evidence="2">
    <location>
        <position position="215"/>
    </location>
</feature>
<dbReference type="AlphaFoldDB" id="A0A6J4SXI6"/>
<evidence type="ECO:0000256" key="1">
    <source>
        <dbReference type="SAM" id="MobiDB-lite"/>
    </source>
</evidence>
<accession>A0A6J4SXI6</accession>
<feature type="compositionally biased region" description="Basic residues" evidence="1">
    <location>
        <begin position="115"/>
        <end position="129"/>
    </location>
</feature>
<gene>
    <name evidence="2" type="ORF">AVDCRST_MAG39-1842</name>
</gene>
<feature type="region of interest" description="Disordered" evidence="1">
    <location>
        <begin position="1"/>
        <end position="215"/>
    </location>
</feature>